<dbReference type="PANTHER" id="PTHR30287:SF1">
    <property type="entry name" value="INNER MEMBRANE PROTEIN"/>
    <property type="match status" value="1"/>
</dbReference>
<accession>A0AA49GHN1</accession>
<evidence type="ECO:0000256" key="2">
    <source>
        <dbReference type="ARBA" id="ARBA00022475"/>
    </source>
</evidence>
<organism evidence="9">
    <name type="scientific">Roseihalotalea indica</name>
    <dbReference type="NCBI Taxonomy" id="2867963"/>
    <lineage>
        <taxon>Bacteria</taxon>
        <taxon>Pseudomonadati</taxon>
        <taxon>Bacteroidota</taxon>
        <taxon>Cytophagia</taxon>
        <taxon>Cytophagales</taxon>
        <taxon>Catalimonadaceae</taxon>
        <taxon>Roseihalotalea</taxon>
    </lineage>
</organism>
<dbReference type="InterPro" id="IPR038766">
    <property type="entry name" value="Membrane_comp_ABC_pdt"/>
</dbReference>
<evidence type="ECO:0000256" key="6">
    <source>
        <dbReference type="SAM" id="Phobius"/>
    </source>
</evidence>
<dbReference type="AlphaFoldDB" id="A0AA49GHN1"/>
<name>A0AA49GHN1_9BACT</name>
<feature type="transmembrane region" description="Helical" evidence="6">
    <location>
        <begin position="401"/>
        <end position="422"/>
    </location>
</feature>
<feature type="domain" description="ABC3 transporter permease C-terminal" evidence="7">
    <location>
        <begin position="726"/>
        <end position="840"/>
    </location>
</feature>
<dbReference type="PANTHER" id="PTHR30287">
    <property type="entry name" value="MEMBRANE COMPONENT OF PREDICTED ABC SUPERFAMILY METABOLITE UPTAKE TRANSPORTER"/>
    <property type="match status" value="1"/>
</dbReference>
<sequence length="848" mass="94183">MAKQPTPSFNWFLTMAWRDSRKNRSRLLLFMSSMVLGIAALVAINSFGDNMRNEINGEAKKLLGADLEVESRFPITDTVRAFFDSLGAEKSEEISFASMVLFPEDGGTRLVQVRAIEGEFPFYGAIETQPVEASRSFRNAQEALADNTLMLQFNAKPGDPVKVGELTFTLEGSIHKVPGQPGIAATVAPPVYIPMQYLEETGLLQKGSRLNYKLYLKFPDNTNMAQLMEETIVPFLDKEELRFDDVEERKEEIGESYDNLTGFLNLVAFIALLLGCLGVASAVHIYLREKVLSVAVLRCLGGKGAYGLWIFLIQIAVMGLLGAVVGAALGTAIQFMLPALFSEFIPVEVDIAISWGAIFQGILTGLLIAVLFALLPLLSVRKVSPLRTLRTSYEGDQSPDPLRYLIFGLIAIFVFLFSFLQLREWDEALFFTGGTFIAFLILGGLARLLMLAVRRFFPTGWSYLWRQSLANLYRPNNQTLVLIVTIGLGTALIGVLFFVQQVLIDKVALTGSEHQPNMVLFDIQSDQEESLAELTKSFDLPLIQQVPVVTMRLSGLEGSTVDEIKEDTTDHIRDWVLNREYRVTYRDSLIDSEEIVRGNWHGTVQSPGDSIFVSLEDGLAESMKVDIGDKVSFNVQGALIDTYVGSIRKVDWQRVQTNFLVLFPTGVLERAPKFHVIITRVETDQTAAQFQQAVVKQYPNVSVIDLKLILQTVDDILNKISFVIRFMAFFSIITGIIVLIGSVIISKYQRIQESVLLRTIGASRKQIFGINVLEYFFLGSLASLAGIGIALLGGWLLAQYSFETPFSPSILVVIAVYLAITGLTVLIGLANSRSIVNNPPLEILRREV</sequence>
<dbReference type="Pfam" id="PF12704">
    <property type="entry name" value="MacB_PCD"/>
    <property type="match status" value="1"/>
</dbReference>
<feature type="domain" description="ABC3 transporter permease C-terminal" evidence="7">
    <location>
        <begin position="266"/>
        <end position="385"/>
    </location>
</feature>
<evidence type="ECO:0000256" key="3">
    <source>
        <dbReference type="ARBA" id="ARBA00022692"/>
    </source>
</evidence>
<feature type="transmembrane region" description="Helical" evidence="6">
    <location>
        <begin position="428"/>
        <end position="449"/>
    </location>
</feature>
<proteinExistence type="predicted"/>
<keyword evidence="4 6" id="KW-1133">Transmembrane helix</keyword>
<feature type="transmembrane region" description="Helical" evidence="6">
    <location>
        <begin position="810"/>
        <end position="830"/>
    </location>
</feature>
<feature type="transmembrane region" description="Helical" evidence="6">
    <location>
        <begin position="767"/>
        <end position="798"/>
    </location>
</feature>
<feature type="transmembrane region" description="Helical" evidence="6">
    <location>
        <begin position="480"/>
        <end position="499"/>
    </location>
</feature>
<evidence type="ECO:0000256" key="5">
    <source>
        <dbReference type="ARBA" id="ARBA00023136"/>
    </source>
</evidence>
<evidence type="ECO:0000259" key="7">
    <source>
        <dbReference type="Pfam" id="PF02687"/>
    </source>
</evidence>
<dbReference type="Pfam" id="PF02687">
    <property type="entry name" value="FtsX"/>
    <property type="match status" value="2"/>
</dbReference>
<dbReference type="GO" id="GO:0005886">
    <property type="term" value="C:plasma membrane"/>
    <property type="evidence" value="ECO:0007669"/>
    <property type="project" value="UniProtKB-SubCell"/>
</dbReference>
<evidence type="ECO:0000256" key="1">
    <source>
        <dbReference type="ARBA" id="ARBA00004651"/>
    </source>
</evidence>
<feature type="domain" description="MacB-like periplasmic core" evidence="8">
    <location>
        <begin position="28"/>
        <end position="230"/>
    </location>
</feature>
<evidence type="ECO:0000256" key="4">
    <source>
        <dbReference type="ARBA" id="ARBA00022989"/>
    </source>
</evidence>
<keyword evidence="5 6" id="KW-0472">Membrane</keyword>
<evidence type="ECO:0000259" key="8">
    <source>
        <dbReference type="Pfam" id="PF12704"/>
    </source>
</evidence>
<feature type="transmembrane region" description="Helical" evidence="6">
    <location>
        <begin position="722"/>
        <end position="746"/>
    </location>
</feature>
<dbReference type="InterPro" id="IPR025857">
    <property type="entry name" value="MacB_PCD"/>
</dbReference>
<reference evidence="9" key="2">
    <citation type="journal article" date="2024" name="Antonie Van Leeuwenhoek">
        <title>Roseihalotalea indica gen. nov., sp. nov., a halophilic Bacteroidetes from mesopelagic Southwest Indian Ocean with higher carbohydrate metabolic potential.</title>
        <authorList>
            <person name="Chen B."/>
            <person name="Zhang M."/>
            <person name="Lin D."/>
            <person name="Ye J."/>
            <person name="Tang K."/>
        </authorList>
    </citation>
    <scope>NUCLEOTIDE SEQUENCE</scope>
    <source>
        <strain evidence="9">TK19036</strain>
    </source>
</reference>
<keyword evidence="3 6" id="KW-0812">Transmembrane</keyword>
<reference evidence="9" key="1">
    <citation type="journal article" date="2023" name="Comput. Struct. Biotechnol. J.">
        <title>Discovery of a novel marine Bacteroidetes with a rich repertoire of carbohydrate-active enzymes.</title>
        <authorList>
            <person name="Chen B."/>
            <person name="Liu G."/>
            <person name="Chen Q."/>
            <person name="Wang H."/>
            <person name="Liu L."/>
            <person name="Tang K."/>
        </authorList>
    </citation>
    <scope>NUCLEOTIDE SEQUENCE</scope>
    <source>
        <strain evidence="9">TK19036</strain>
    </source>
</reference>
<feature type="transmembrane region" description="Helical" evidence="6">
    <location>
        <begin position="27"/>
        <end position="48"/>
    </location>
</feature>
<protein>
    <submittedName>
        <fullName evidence="9">FtsX-like permease family protein</fullName>
    </submittedName>
</protein>
<keyword evidence="2" id="KW-1003">Cell membrane</keyword>
<dbReference type="InterPro" id="IPR003838">
    <property type="entry name" value="ABC3_permease_C"/>
</dbReference>
<dbReference type="EMBL" id="CP120682">
    <property type="protein sequence ID" value="WKN34247.1"/>
    <property type="molecule type" value="Genomic_DNA"/>
</dbReference>
<feature type="transmembrane region" description="Helical" evidence="6">
    <location>
        <begin position="357"/>
        <end position="380"/>
    </location>
</feature>
<evidence type="ECO:0000313" key="9">
    <source>
        <dbReference type="EMBL" id="WKN34247.1"/>
    </source>
</evidence>
<feature type="transmembrane region" description="Helical" evidence="6">
    <location>
        <begin position="263"/>
        <end position="287"/>
    </location>
</feature>
<feature type="transmembrane region" description="Helical" evidence="6">
    <location>
        <begin position="308"/>
        <end position="337"/>
    </location>
</feature>
<comment type="subcellular location">
    <subcellularLocation>
        <location evidence="1">Cell membrane</location>
        <topology evidence="1">Multi-pass membrane protein</topology>
    </subcellularLocation>
</comment>
<gene>
    <name evidence="9" type="ORF">K4G66_17860</name>
</gene>